<dbReference type="EMBL" id="JADQDO010000009">
    <property type="protein sequence ID" value="MBF9234959.1"/>
    <property type="molecule type" value="Genomic_DNA"/>
</dbReference>
<dbReference type="RefSeq" id="WP_196272953.1">
    <property type="nucleotide sequence ID" value="NZ_JADQDO010000009.1"/>
</dbReference>
<evidence type="ECO:0000313" key="3">
    <source>
        <dbReference type="Proteomes" id="UP000599312"/>
    </source>
</evidence>
<name>A0A931BUG8_9HYPH</name>
<keyword evidence="1" id="KW-0472">Membrane</keyword>
<evidence type="ECO:0000313" key="2">
    <source>
        <dbReference type="EMBL" id="MBF9234959.1"/>
    </source>
</evidence>
<reference evidence="2" key="1">
    <citation type="submission" date="2020-11" db="EMBL/GenBank/DDBJ databases">
        <authorList>
            <person name="Kim M.K."/>
        </authorList>
    </citation>
    <scope>NUCLEOTIDE SEQUENCE</scope>
    <source>
        <strain evidence="2">BT350</strain>
    </source>
</reference>
<feature type="transmembrane region" description="Helical" evidence="1">
    <location>
        <begin position="99"/>
        <end position="116"/>
    </location>
</feature>
<proteinExistence type="predicted"/>
<dbReference type="AlphaFoldDB" id="A0A931BUG8"/>
<comment type="caution">
    <text evidence="2">The sequence shown here is derived from an EMBL/GenBank/DDBJ whole genome shotgun (WGS) entry which is preliminary data.</text>
</comment>
<keyword evidence="1" id="KW-0812">Transmembrane</keyword>
<dbReference type="Proteomes" id="UP000599312">
    <property type="component" value="Unassembled WGS sequence"/>
</dbReference>
<sequence>MATRKEHVAAVIMGLCAVAALSAFVSAIPAVGTAAASGKIVEAWRCLGFFLFAGLFALLAIYPRRLPGLWELVFLHKAGMAIFAVSILGTAALDAPVTAIADGILALLTLVSYVLARGYEAWRFKA</sequence>
<feature type="transmembrane region" description="Helical" evidence="1">
    <location>
        <begin position="43"/>
        <end position="62"/>
    </location>
</feature>
<keyword evidence="3" id="KW-1185">Reference proteome</keyword>
<evidence type="ECO:0000256" key="1">
    <source>
        <dbReference type="SAM" id="Phobius"/>
    </source>
</evidence>
<organism evidence="2 3">
    <name type="scientific">Microvirga alba</name>
    <dbReference type="NCBI Taxonomy" id="2791025"/>
    <lineage>
        <taxon>Bacteria</taxon>
        <taxon>Pseudomonadati</taxon>
        <taxon>Pseudomonadota</taxon>
        <taxon>Alphaproteobacteria</taxon>
        <taxon>Hyphomicrobiales</taxon>
        <taxon>Methylobacteriaceae</taxon>
        <taxon>Microvirga</taxon>
    </lineage>
</organism>
<gene>
    <name evidence="2" type="ORF">I2H38_16410</name>
</gene>
<protein>
    <submittedName>
        <fullName evidence="2">Uncharacterized protein</fullName>
    </submittedName>
</protein>
<feature type="transmembrane region" description="Helical" evidence="1">
    <location>
        <begin position="74"/>
        <end position="93"/>
    </location>
</feature>
<accession>A0A931BUG8</accession>
<keyword evidence="1" id="KW-1133">Transmembrane helix</keyword>